<dbReference type="EMBL" id="BLXO01000005">
    <property type="protein sequence ID" value="GFN46728.1"/>
    <property type="molecule type" value="Genomic_DNA"/>
</dbReference>
<keyword evidence="12" id="KW-0418">Kinase</keyword>
<dbReference type="SUPFAM" id="SSF55785">
    <property type="entry name" value="PYP-like sensor domain (PAS domain)"/>
    <property type="match status" value="1"/>
</dbReference>
<evidence type="ECO:0000256" key="1">
    <source>
        <dbReference type="ARBA" id="ARBA00000085"/>
    </source>
</evidence>
<dbReference type="GO" id="GO:0000155">
    <property type="term" value="F:phosphorelay sensor kinase activity"/>
    <property type="evidence" value="ECO:0007669"/>
    <property type="project" value="InterPro"/>
</dbReference>
<proteinExistence type="predicted"/>
<dbReference type="InterPro" id="IPR050351">
    <property type="entry name" value="BphY/WalK/GraS-like"/>
</dbReference>
<dbReference type="SMART" id="SM00388">
    <property type="entry name" value="HisKA"/>
    <property type="match status" value="1"/>
</dbReference>
<evidence type="ECO:0000256" key="13">
    <source>
        <dbReference type="ARBA" id="ARBA00022840"/>
    </source>
</evidence>
<evidence type="ECO:0000313" key="21">
    <source>
        <dbReference type="Proteomes" id="UP000504714"/>
    </source>
</evidence>
<keyword evidence="14 18" id="KW-1133">Transmembrane helix</keyword>
<comment type="function">
    <text evidence="17">Member of the two-component regulatory system PhoR/PhoB involved in the phosphate regulon genes expression. PhoR may function as a membrane-associated protein kinase that phosphorylates PhoB in response to environmental signals.</text>
</comment>
<dbReference type="InterPro" id="IPR035965">
    <property type="entry name" value="PAS-like_dom_sf"/>
</dbReference>
<keyword evidence="7" id="KW-0597">Phosphoprotein</keyword>
<dbReference type="FunFam" id="3.30.565.10:FF:000032">
    <property type="entry name" value="Phosphate regulon sensor histidine kinase PhoR"/>
    <property type="match status" value="1"/>
</dbReference>
<dbReference type="EC" id="2.7.13.3" evidence="3"/>
<comment type="catalytic activity">
    <reaction evidence="1">
        <text>ATP + protein L-histidine = ADP + protein N-phospho-L-histidine.</text>
        <dbReference type="EC" id="2.7.13.3"/>
    </reaction>
</comment>
<dbReference type="GO" id="GO:0004721">
    <property type="term" value="F:phosphoprotein phosphatase activity"/>
    <property type="evidence" value="ECO:0007669"/>
    <property type="project" value="InterPro"/>
</dbReference>
<dbReference type="InterPro" id="IPR021766">
    <property type="entry name" value="PhoR_N"/>
</dbReference>
<evidence type="ECO:0000256" key="12">
    <source>
        <dbReference type="ARBA" id="ARBA00022777"/>
    </source>
</evidence>
<evidence type="ECO:0000256" key="18">
    <source>
        <dbReference type="SAM" id="Phobius"/>
    </source>
</evidence>
<dbReference type="CDD" id="cd00082">
    <property type="entry name" value="HisKA"/>
    <property type="match status" value="1"/>
</dbReference>
<dbReference type="Pfam" id="PF02518">
    <property type="entry name" value="HATPase_c"/>
    <property type="match status" value="1"/>
</dbReference>
<keyword evidence="9" id="KW-0808">Transferase</keyword>
<organism evidence="20 21">
    <name type="scientific">Candidatus Regiella insecticola</name>
    <dbReference type="NCBI Taxonomy" id="138073"/>
    <lineage>
        <taxon>Bacteria</taxon>
        <taxon>Pseudomonadati</taxon>
        <taxon>Pseudomonadota</taxon>
        <taxon>Gammaproteobacteria</taxon>
        <taxon>Enterobacterales</taxon>
        <taxon>Enterobacteriaceae</taxon>
        <taxon>aphid secondary symbionts</taxon>
        <taxon>Candidatus Regiella</taxon>
    </lineage>
</organism>
<dbReference type="Pfam" id="PF00512">
    <property type="entry name" value="HisKA"/>
    <property type="match status" value="1"/>
</dbReference>
<keyword evidence="15" id="KW-0902">Two-component regulatory system</keyword>
<dbReference type="Gene3D" id="1.10.287.130">
    <property type="match status" value="1"/>
</dbReference>
<dbReference type="InterPro" id="IPR036890">
    <property type="entry name" value="HATPase_C_sf"/>
</dbReference>
<evidence type="ECO:0000256" key="3">
    <source>
        <dbReference type="ARBA" id="ARBA00012438"/>
    </source>
</evidence>
<evidence type="ECO:0000256" key="9">
    <source>
        <dbReference type="ARBA" id="ARBA00022679"/>
    </source>
</evidence>
<feature type="domain" description="Histidine kinase" evidence="19">
    <location>
        <begin position="210"/>
        <end position="430"/>
    </location>
</feature>
<gene>
    <name evidence="20" type="primary">phoR</name>
    <name evidence="20" type="ORF">RINTU1_24570</name>
</gene>
<evidence type="ECO:0000256" key="8">
    <source>
        <dbReference type="ARBA" id="ARBA00022592"/>
    </source>
</evidence>
<evidence type="ECO:0000256" key="4">
    <source>
        <dbReference type="ARBA" id="ARBA00019665"/>
    </source>
</evidence>
<dbReference type="AlphaFoldDB" id="A0A6L2ZRC5"/>
<dbReference type="SMART" id="SM00091">
    <property type="entry name" value="PAS"/>
    <property type="match status" value="1"/>
</dbReference>
<dbReference type="PANTHER" id="PTHR45453:SF1">
    <property type="entry name" value="PHOSPHATE REGULON SENSOR PROTEIN PHOR"/>
    <property type="match status" value="1"/>
</dbReference>
<feature type="transmembrane region" description="Helical" evidence="18">
    <location>
        <begin position="12"/>
        <end position="45"/>
    </location>
</feature>
<evidence type="ECO:0000256" key="6">
    <source>
        <dbReference type="ARBA" id="ARBA00022475"/>
    </source>
</evidence>
<accession>A0A6L2ZRC5</accession>
<comment type="caution">
    <text evidence="20">The sequence shown here is derived from an EMBL/GenBank/DDBJ whole genome shotgun (WGS) entry which is preliminary data.</text>
</comment>
<evidence type="ECO:0000256" key="2">
    <source>
        <dbReference type="ARBA" id="ARBA00004236"/>
    </source>
</evidence>
<dbReference type="NCBIfam" id="NF008235">
    <property type="entry name" value="PRK11006.1"/>
    <property type="match status" value="1"/>
</dbReference>
<keyword evidence="13" id="KW-0067">ATP-binding</keyword>
<dbReference type="Pfam" id="PF11808">
    <property type="entry name" value="PhoR"/>
    <property type="match status" value="1"/>
</dbReference>
<evidence type="ECO:0000256" key="5">
    <source>
        <dbReference type="ARBA" id="ARBA00022448"/>
    </source>
</evidence>
<evidence type="ECO:0000256" key="7">
    <source>
        <dbReference type="ARBA" id="ARBA00022553"/>
    </source>
</evidence>
<keyword evidence="6" id="KW-1003">Cell membrane</keyword>
<dbReference type="GO" id="GO:0005524">
    <property type="term" value="F:ATP binding"/>
    <property type="evidence" value="ECO:0007669"/>
    <property type="project" value="UniProtKB-KW"/>
</dbReference>
<evidence type="ECO:0000256" key="16">
    <source>
        <dbReference type="ARBA" id="ARBA00023136"/>
    </source>
</evidence>
<dbReference type="GO" id="GO:0005886">
    <property type="term" value="C:plasma membrane"/>
    <property type="evidence" value="ECO:0007669"/>
    <property type="project" value="UniProtKB-SubCell"/>
</dbReference>
<keyword evidence="8" id="KW-0592">Phosphate transport</keyword>
<dbReference type="Proteomes" id="UP000504714">
    <property type="component" value="Unassembled WGS sequence"/>
</dbReference>
<dbReference type="PRINTS" id="PR00344">
    <property type="entry name" value="BCTRLSENSOR"/>
</dbReference>
<dbReference type="RefSeq" id="WP_176488331.1">
    <property type="nucleotide sequence ID" value="NZ_BLXO01000005.1"/>
</dbReference>
<dbReference type="PANTHER" id="PTHR45453">
    <property type="entry name" value="PHOSPHATE REGULON SENSOR PROTEIN PHOR"/>
    <property type="match status" value="1"/>
</dbReference>
<sequence>MLKRLSWKRLALELIFFCLPAFLIGIFVGYLPWCLLISVLAALTWNFYNQLRLSDWLWLERSMTPPRGYGNWESLFYGLHQMQLRNRKRQRELALLIKRFRSGAGSLPDAVVIITVDGHILWCNQLAQQLLEFRWPEDNGQHILNLLRYPEFNDYISQQEFLWPLTLQLNNGHHVEFRVMPYSAGQWLLVARDVTQMIQLESTRRIFFANVNHELRTPLTVLQGYLEMMHDQPLERAIQNKILVTMQEQTKRMDVLVKQLLMLSRIEAAPTTINMNEVVDIPIILQELQHEIAAINTATNNRHHKITFHVDPQLKILGNKDQLSSAISNLVYNAINHTPTGTKIEIHWQLTFQGAKFQINDNGRVIAAEHLPRLTERFYRVDDAGSRETGGNGLGLAIVKHTLNHHDSYLDIVSKIGIGTNFSFILPQRLILTSNTDDIGKKFIEGISP</sequence>
<dbReference type="GO" id="GO:0016036">
    <property type="term" value="P:cellular response to phosphate starvation"/>
    <property type="evidence" value="ECO:0007669"/>
    <property type="project" value="TreeGrafter"/>
</dbReference>
<dbReference type="InterPro" id="IPR003594">
    <property type="entry name" value="HATPase_dom"/>
</dbReference>
<comment type="subcellular location">
    <subcellularLocation>
        <location evidence="2">Cell membrane</location>
    </subcellularLocation>
</comment>
<keyword evidence="11" id="KW-0547">Nucleotide-binding</keyword>
<evidence type="ECO:0000259" key="19">
    <source>
        <dbReference type="PROSITE" id="PS50109"/>
    </source>
</evidence>
<dbReference type="PROSITE" id="PS50109">
    <property type="entry name" value="HIS_KIN"/>
    <property type="match status" value="1"/>
</dbReference>
<evidence type="ECO:0000256" key="17">
    <source>
        <dbReference type="ARBA" id="ARBA00025207"/>
    </source>
</evidence>
<dbReference type="CDD" id="cd00130">
    <property type="entry name" value="PAS"/>
    <property type="match status" value="1"/>
</dbReference>
<dbReference type="InterPro" id="IPR005467">
    <property type="entry name" value="His_kinase_dom"/>
</dbReference>
<dbReference type="FunFam" id="1.10.287.130:FF:000001">
    <property type="entry name" value="Two-component sensor histidine kinase"/>
    <property type="match status" value="1"/>
</dbReference>
<dbReference type="SUPFAM" id="SSF55874">
    <property type="entry name" value="ATPase domain of HSP90 chaperone/DNA topoisomerase II/histidine kinase"/>
    <property type="match status" value="1"/>
</dbReference>
<dbReference type="Gene3D" id="3.30.450.20">
    <property type="entry name" value="PAS domain"/>
    <property type="match status" value="1"/>
</dbReference>
<evidence type="ECO:0000313" key="20">
    <source>
        <dbReference type="EMBL" id="GFN46728.1"/>
    </source>
</evidence>
<dbReference type="NCBIfam" id="TIGR02966">
    <property type="entry name" value="phoR_proteo"/>
    <property type="match status" value="1"/>
</dbReference>
<keyword evidence="16 18" id="KW-0472">Membrane</keyword>
<keyword evidence="10 18" id="KW-0812">Transmembrane</keyword>
<dbReference type="GO" id="GO:0006817">
    <property type="term" value="P:phosphate ion transport"/>
    <property type="evidence" value="ECO:0007669"/>
    <property type="project" value="UniProtKB-KW"/>
</dbReference>
<protein>
    <recommendedName>
        <fullName evidence="4">Phosphate regulon sensor protein PhoR</fullName>
        <ecNumber evidence="3">2.7.13.3</ecNumber>
    </recommendedName>
</protein>
<dbReference type="InterPro" id="IPR036097">
    <property type="entry name" value="HisK_dim/P_sf"/>
</dbReference>
<dbReference type="InterPro" id="IPR013767">
    <property type="entry name" value="PAS_fold"/>
</dbReference>
<name>A0A6L2ZRC5_9ENTR</name>
<dbReference type="Pfam" id="PF00989">
    <property type="entry name" value="PAS"/>
    <property type="match status" value="1"/>
</dbReference>
<evidence type="ECO:0000256" key="14">
    <source>
        <dbReference type="ARBA" id="ARBA00022989"/>
    </source>
</evidence>
<dbReference type="InterPro" id="IPR004358">
    <property type="entry name" value="Sig_transdc_His_kin-like_C"/>
</dbReference>
<keyword evidence="5" id="KW-0813">Transport</keyword>
<dbReference type="InterPro" id="IPR003661">
    <property type="entry name" value="HisK_dim/P_dom"/>
</dbReference>
<evidence type="ECO:0000256" key="15">
    <source>
        <dbReference type="ARBA" id="ARBA00023012"/>
    </source>
</evidence>
<reference evidence="20 21" key="1">
    <citation type="submission" date="2020-06" db="EMBL/GenBank/DDBJ databases">
        <title>The genome sequence of Candidatus Regiella insecticola strain Tut.</title>
        <authorList>
            <person name="Nikoh N."/>
            <person name="Tsuchida T."/>
            <person name="Koga R."/>
            <person name="Oshima K."/>
            <person name="Hattori M."/>
            <person name="Fukatsu T."/>
        </authorList>
    </citation>
    <scope>NUCLEOTIDE SEQUENCE [LARGE SCALE GENOMIC DNA]</scope>
    <source>
        <strain evidence="20 21">Tut</strain>
    </source>
</reference>
<evidence type="ECO:0000256" key="10">
    <source>
        <dbReference type="ARBA" id="ARBA00022692"/>
    </source>
</evidence>
<evidence type="ECO:0000256" key="11">
    <source>
        <dbReference type="ARBA" id="ARBA00022741"/>
    </source>
</evidence>
<dbReference type="InterPro" id="IPR000014">
    <property type="entry name" value="PAS"/>
</dbReference>
<dbReference type="InterPro" id="IPR014310">
    <property type="entry name" value="Sig_transdc_His_kinase_PhoR"/>
</dbReference>
<dbReference type="Gene3D" id="3.30.565.10">
    <property type="entry name" value="Histidine kinase-like ATPase, C-terminal domain"/>
    <property type="match status" value="1"/>
</dbReference>
<dbReference type="GO" id="GO:0006355">
    <property type="term" value="P:regulation of DNA-templated transcription"/>
    <property type="evidence" value="ECO:0007669"/>
    <property type="project" value="InterPro"/>
</dbReference>
<dbReference type="SMART" id="SM00387">
    <property type="entry name" value="HATPase_c"/>
    <property type="match status" value="1"/>
</dbReference>
<dbReference type="SUPFAM" id="SSF47384">
    <property type="entry name" value="Homodimeric domain of signal transducing histidine kinase"/>
    <property type="match status" value="1"/>
</dbReference>